<dbReference type="EMBL" id="KV878680">
    <property type="protein sequence ID" value="OJJ76664.1"/>
    <property type="molecule type" value="Genomic_DNA"/>
</dbReference>
<evidence type="ECO:0000313" key="1">
    <source>
        <dbReference type="EMBL" id="OJJ76664.1"/>
    </source>
</evidence>
<gene>
    <name evidence="1" type="ORF">ASPBRDRAFT_27091</name>
</gene>
<dbReference type="OrthoDB" id="3799328at2759"/>
<dbReference type="STRING" id="767769.A0A1L9UY85"/>
<proteinExistence type="predicted"/>
<evidence type="ECO:0000313" key="2">
    <source>
        <dbReference type="Proteomes" id="UP000184499"/>
    </source>
</evidence>
<name>A0A1L9UY85_ASPBC</name>
<dbReference type="GO" id="GO:0016740">
    <property type="term" value="F:transferase activity"/>
    <property type="evidence" value="ECO:0007669"/>
    <property type="project" value="InterPro"/>
</dbReference>
<protein>
    <submittedName>
        <fullName evidence="1">Uncharacterized protein</fullName>
    </submittedName>
</protein>
<organism evidence="1 2">
    <name type="scientific">Aspergillus brasiliensis (strain CBS 101740 / IMI 381727 / IBT 21946)</name>
    <dbReference type="NCBI Taxonomy" id="767769"/>
    <lineage>
        <taxon>Eukaryota</taxon>
        <taxon>Fungi</taxon>
        <taxon>Dikarya</taxon>
        <taxon>Ascomycota</taxon>
        <taxon>Pezizomycotina</taxon>
        <taxon>Eurotiomycetes</taxon>
        <taxon>Eurotiomycetidae</taxon>
        <taxon>Eurotiales</taxon>
        <taxon>Aspergillaceae</taxon>
        <taxon>Aspergillus</taxon>
        <taxon>Aspergillus subgen. Circumdati</taxon>
    </lineage>
</organism>
<dbReference type="VEuPathDB" id="FungiDB:ASPBRDRAFT_27091"/>
<dbReference type="AlphaFoldDB" id="A0A1L9UY85"/>
<accession>A0A1L9UY85</accession>
<dbReference type="GeneID" id="93574819"/>
<dbReference type="InterPro" id="IPR001227">
    <property type="entry name" value="Ac_transferase_dom_sf"/>
</dbReference>
<dbReference type="Gene3D" id="3.40.366.10">
    <property type="entry name" value="Malonyl-Coenzyme A Acyl Carrier Protein, domain 2"/>
    <property type="match status" value="1"/>
</dbReference>
<sequence length="165" mass="18591">MASSTARLQVWSASDRDGITRIQEAWKLLFTNIPVTSKGRSSYLDCLSHTLSSTRTWLEWRAYTVAEPDSDWEAIPGRMLTYSLGKTLNVYARRTHTCKLWDANGLYWTSEAEPSVNLTDHSQTSYTVLQVALVDLLKQFEIISKKVVGHLPDEIAAVYGPNPPD</sequence>
<keyword evidence="2" id="KW-1185">Reference proteome</keyword>
<dbReference type="RefSeq" id="XP_067483911.1">
    <property type="nucleotide sequence ID" value="XM_067622331.1"/>
</dbReference>
<reference evidence="2" key="1">
    <citation type="journal article" date="2017" name="Genome Biol.">
        <title>Comparative genomics reveals high biological diversity and specific adaptations in the industrially and medically important fungal genus Aspergillus.</title>
        <authorList>
            <person name="de Vries R.P."/>
            <person name="Riley R."/>
            <person name="Wiebenga A."/>
            <person name="Aguilar-Osorio G."/>
            <person name="Amillis S."/>
            <person name="Uchima C.A."/>
            <person name="Anderluh G."/>
            <person name="Asadollahi M."/>
            <person name="Askin M."/>
            <person name="Barry K."/>
            <person name="Battaglia E."/>
            <person name="Bayram O."/>
            <person name="Benocci T."/>
            <person name="Braus-Stromeyer S.A."/>
            <person name="Caldana C."/>
            <person name="Canovas D."/>
            <person name="Cerqueira G.C."/>
            <person name="Chen F."/>
            <person name="Chen W."/>
            <person name="Choi C."/>
            <person name="Clum A."/>
            <person name="Dos Santos R.A."/>
            <person name="Damasio A.R."/>
            <person name="Diallinas G."/>
            <person name="Emri T."/>
            <person name="Fekete E."/>
            <person name="Flipphi M."/>
            <person name="Freyberg S."/>
            <person name="Gallo A."/>
            <person name="Gournas C."/>
            <person name="Habgood R."/>
            <person name="Hainaut M."/>
            <person name="Harispe M.L."/>
            <person name="Henrissat B."/>
            <person name="Hilden K.S."/>
            <person name="Hope R."/>
            <person name="Hossain A."/>
            <person name="Karabika E."/>
            <person name="Karaffa L."/>
            <person name="Karanyi Z."/>
            <person name="Krasevec N."/>
            <person name="Kuo A."/>
            <person name="Kusch H."/>
            <person name="LaButti K."/>
            <person name="Lagendijk E.L."/>
            <person name="Lapidus A."/>
            <person name="Levasseur A."/>
            <person name="Lindquist E."/>
            <person name="Lipzen A."/>
            <person name="Logrieco A.F."/>
            <person name="MacCabe A."/>
            <person name="Maekelae M.R."/>
            <person name="Malavazi I."/>
            <person name="Melin P."/>
            <person name="Meyer V."/>
            <person name="Mielnichuk N."/>
            <person name="Miskei M."/>
            <person name="Molnar A.P."/>
            <person name="Mule G."/>
            <person name="Ngan C.Y."/>
            <person name="Orejas M."/>
            <person name="Orosz E."/>
            <person name="Ouedraogo J.P."/>
            <person name="Overkamp K.M."/>
            <person name="Park H.-S."/>
            <person name="Perrone G."/>
            <person name="Piumi F."/>
            <person name="Punt P.J."/>
            <person name="Ram A.F."/>
            <person name="Ramon A."/>
            <person name="Rauscher S."/>
            <person name="Record E."/>
            <person name="Riano-Pachon D.M."/>
            <person name="Robert V."/>
            <person name="Roehrig J."/>
            <person name="Ruller R."/>
            <person name="Salamov A."/>
            <person name="Salih N.S."/>
            <person name="Samson R.A."/>
            <person name="Sandor E."/>
            <person name="Sanguinetti M."/>
            <person name="Schuetze T."/>
            <person name="Sepcic K."/>
            <person name="Shelest E."/>
            <person name="Sherlock G."/>
            <person name="Sophianopoulou V."/>
            <person name="Squina F.M."/>
            <person name="Sun H."/>
            <person name="Susca A."/>
            <person name="Todd R.B."/>
            <person name="Tsang A."/>
            <person name="Unkles S.E."/>
            <person name="van de Wiele N."/>
            <person name="van Rossen-Uffink D."/>
            <person name="Oliveira J.V."/>
            <person name="Vesth T.C."/>
            <person name="Visser J."/>
            <person name="Yu J.-H."/>
            <person name="Zhou M."/>
            <person name="Andersen M.R."/>
            <person name="Archer D.B."/>
            <person name="Baker S.E."/>
            <person name="Benoit I."/>
            <person name="Brakhage A.A."/>
            <person name="Braus G.H."/>
            <person name="Fischer R."/>
            <person name="Frisvad J.C."/>
            <person name="Goldman G.H."/>
            <person name="Houbraken J."/>
            <person name="Oakley B."/>
            <person name="Pocsi I."/>
            <person name="Scazzocchio C."/>
            <person name="Seiboth B."/>
            <person name="vanKuyk P.A."/>
            <person name="Wortman J."/>
            <person name="Dyer P.S."/>
            <person name="Grigoriev I.V."/>
        </authorList>
    </citation>
    <scope>NUCLEOTIDE SEQUENCE [LARGE SCALE GENOMIC DNA]</scope>
    <source>
        <strain evidence="2">CBS 101740 / IMI 381727 / IBT 21946</strain>
    </source>
</reference>
<dbReference type="Proteomes" id="UP000184499">
    <property type="component" value="Unassembled WGS sequence"/>
</dbReference>